<dbReference type="VEuPathDB" id="FungiDB:SCODWIG_01338"/>
<reference evidence="2" key="1">
    <citation type="submission" date="2018-06" db="EMBL/GenBank/DDBJ databases">
        <authorList>
            <person name="Guldener U."/>
        </authorList>
    </citation>
    <scope>NUCLEOTIDE SEQUENCE [LARGE SCALE GENOMIC DNA]</scope>
    <source>
        <strain evidence="2">UTAD17</strain>
    </source>
</reference>
<dbReference type="Proteomes" id="UP000262825">
    <property type="component" value="Unassembled WGS sequence"/>
</dbReference>
<organism evidence="1 2">
    <name type="scientific">Saccharomycodes ludwigii</name>
    <dbReference type="NCBI Taxonomy" id="36035"/>
    <lineage>
        <taxon>Eukaryota</taxon>
        <taxon>Fungi</taxon>
        <taxon>Dikarya</taxon>
        <taxon>Ascomycota</taxon>
        <taxon>Saccharomycotina</taxon>
        <taxon>Saccharomycetes</taxon>
        <taxon>Saccharomycodales</taxon>
        <taxon>Saccharomycodaceae</taxon>
        <taxon>Saccharomycodes</taxon>
    </lineage>
</organism>
<accession>A0A376B4E8</accession>
<keyword evidence="2" id="KW-1185">Reference proteome</keyword>
<proteinExistence type="predicted"/>
<protein>
    <submittedName>
        <fullName evidence="1">Uncharacterized protein</fullName>
    </submittedName>
</protein>
<evidence type="ECO:0000313" key="2">
    <source>
        <dbReference type="Proteomes" id="UP000262825"/>
    </source>
</evidence>
<dbReference type="Pfam" id="PF08642">
    <property type="entry name" value="Rxt3"/>
    <property type="match status" value="1"/>
</dbReference>
<gene>
    <name evidence="1" type="ORF">SCODWIG_01338</name>
</gene>
<dbReference type="AlphaFoldDB" id="A0A376B4E8"/>
<dbReference type="EMBL" id="UFAJ01000165">
    <property type="protein sequence ID" value="SSD59577.1"/>
    <property type="molecule type" value="Genomic_DNA"/>
</dbReference>
<name>A0A376B4E8_9ASCO</name>
<evidence type="ECO:0000313" key="1">
    <source>
        <dbReference type="EMBL" id="SSD59577.1"/>
    </source>
</evidence>
<sequence>MTNSKLGDDDYYKQTQSQIYGMQETLLNASRDLKRQQKKKKIEYFPYDEGVVLDTGANILALANDKYPQNTDKSNGLMRYHPYKRGQFVKDYANDNTIGSDLLYDNLILDKPDVFLPIFNTYDICKTIDIFISYEDLINMDKYPRVVNNEIWGSDIYTDDSDVLLIIKHQSIFENDSGDNGNIWRKLKYIQTIHGIEDCDISGHKEFDIVCSLILLPTLQVYHGELTRNKVSSRTWGRDNSECSITDILHNENNAHDGLSIAINKIKILDRSGEVRERETE</sequence>
<dbReference type="InterPro" id="IPR013951">
    <property type="entry name" value="Rxt3"/>
</dbReference>